<keyword evidence="3" id="KW-1185">Reference proteome</keyword>
<evidence type="ECO:0008006" key="4">
    <source>
        <dbReference type="Google" id="ProtNLM"/>
    </source>
</evidence>
<dbReference type="AlphaFoldDB" id="A0A108UAE9"/>
<dbReference type="OrthoDB" id="9907408at2"/>
<comment type="caution">
    <text evidence="2">The sequence shown here is derived from an EMBL/GenBank/DDBJ whole genome shotgun (WGS) entry which is preliminary data.</text>
</comment>
<reference evidence="2 3" key="1">
    <citation type="journal article" date="2014" name="Genome Announc.">
        <title>Draft Genome Sequence of Lysobacter capsici AZ78, a Bacterium Antagonistic to Plant-Pathogenic Oomycetes.</title>
        <authorList>
            <person name="Puopolo G."/>
            <person name="Sonego P."/>
            <person name="Engelen K."/>
            <person name="Pertot I."/>
        </authorList>
    </citation>
    <scope>NUCLEOTIDE SEQUENCE [LARGE SCALE GENOMIC DNA]</scope>
    <source>
        <strain evidence="2 3">AZ78</strain>
    </source>
</reference>
<evidence type="ECO:0000256" key="1">
    <source>
        <dbReference type="SAM" id="SignalP"/>
    </source>
</evidence>
<dbReference type="RefSeq" id="WP_036114272.1">
    <property type="nucleotide sequence ID" value="NZ_JAJA02000001.1"/>
</dbReference>
<evidence type="ECO:0000313" key="2">
    <source>
        <dbReference type="EMBL" id="KWS05509.1"/>
    </source>
</evidence>
<evidence type="ECO:0000313" key="3">
    <source>
        <dbReference type="Proteomes" id="UP000023435"/>
    </source>
</evidence>
<accession>A0A108UAE9</accession>
<gene>
    <name evidence="2" type="ORF">AZ78_3061</name>
</gene>
<organism evidence="2 3">
    <name type="scientific">Lysobacter capsici AZ78</name>
    <dbReference type="NCBI Taxonomy" id="1444315"/>
    <lineage>
        <taxon>Bacteria</taxon>
        <taxon>Pseudomonadati</taxon>
        <taxon>Pseudomonadota</taxon>
        <taxon>Gammaproteobacteria</taxon>
        <taxon>Lysobacterales</taxon>
        <taxon>Lysobacteraceae</taxon>
        <taxon>Lysobacter</taxon>
    </lineage>
</organism>
<dbReference type="Proteomes" id="UP000023435">
    <property type="component" value="Unassembled WGS sequence"/>
</dbReference>
<keyword evidence="1" id="KW-0732">Signal</keyword>
<sequence length="71" mass="7899">MRITRHKTLFAAAFVFATAFASTASASFDWRCDSCMGTYDYCVSQPDASIDACVTEYNLCAGRYNCPYMPI</sequence>
<protein>
    <recommendedName>
        <fullName evidence="4">Secreted protein</fullName>
    </recommendedName>
</protein>
<feature type="signal peptide" evidence="1">
    <location>
        <begin position="1"/>
        <end position="26"/>
    </location>
</feature>
<name>A0A108UAE9_9GAMM</name>
<proteinExistence type="predicted"/>
<dbReference type="EMBL" id="JAJA02000001">
    <property type="protein sequence ID" value="KWS05509.1"/>
    <property type="molecule type" value="Genomic_DNA"/>
</dbReference>
<feature type="chain" id="PRO_5007131790" description="Secreted protein" evidence="1">
    <location>
        <begin position="27"/>
        <end position="71"/>
    </location>
</feature>